<dbReference type="AlphaFoldDB" id="A0A914SA84"/>
<evidence type="ECO:0000256" key="1">
    <source>
        <dbReference type="SAM" id="Phobius"/>
    </source>
</evidence>
<evidence type="ECO:0000313" key="2">
    <source>
        <dbReference type="Proteomes" id="UP000887564"/>
    </source>
</evidence>
<name>A0A914SA84_PAREQ</name>
<sequence>MLICVGEFFGIDVEMNQKVIDGKLEFPITTYVLGEHFLVFLKFVSWTLMSLLLSVLVPQCFRLGCDPTAVRRN</sequence>
<keyword evidence="1" id="KW-0812">Transmembrane</keyword>
<reference evidence="3" key="1">
    <citation type="submission" date="2022-11" db="UniProtKB">
        <authorList>
            <consortium name="WormBaseParasite"/>
        </authorList>
    </citation>
    <scope>IDENTIFICATION</scope>
</reference>
<keyword evidence="2" id="KW-1185">Reference proteome</keyword>
<dbReference type="WBParaSite" id="PEQ_0001418401-mRNA-1">
    <property type="protein sequence ID" value="PEQ_0001418401-mRNA-1"/>
    <property type="gene ID" value="PEQ_0001418401"/>
</dbReference>
<organism evidence="2 3">
    <name type="scientific">Parascaris equorum</name>
    <name type="common">Equine roundworm</name>
    <dbReference type="NCBI Taxonomy" id="6256"/>
    <lineage>
        <taxon>Eukaryota</taxon>
        <taxon>Metazoa</taxon>
        <taxon>Ecdysozoa</taxon>
        <taxon>Nematoda</taxon>
        <taxon>Chromadorea</taxon>
        <taxon>Rhabditida</taxon>
        <taxon>Spirurina</taxon>
        <taxon>Ascaridomorpha</taxon>
        <taxon>Ascaridoidea</taxon>
        <taxon>Ascarididae</taxon>
        <taxon>Parascaris</taxon>
    </lineage>
</organism>
<accession>A0A914SA84</accession>
<keyword evidence="1" id="KW-0472">Membrane</keyword>
<keyword evidence="1" id="KW-1133">Transmembrane helix</keyword>
<feature type="transmembrane region" description="Helical" evidence="1">
    <location>
        <begin position="37"/>
        <end position="57"/>
    </location>
</feature>
<protein>
    <submittedName>
        <fullName evidence="3">Uncharacterized protein</fullName>
    </submittedName>
</protein>
<evidence type="ECO:0000313" key="3">
    <source>
        <dbReference type="WBParaSite" id="PEQ_0001418401-mRNA-1"/>
    </source>
</evidence>
<proteinExistence type="predicted"/>
<dbReference type="Proteomes" id="UP000887564">
    <property type="component" value="Unplaced"/>
</dbReference>